<keyword evidence="4" id="KW-0547">Nucleotide-binding</keyword>
<dbReference type="InterPro" id="IPR002048">
    <property type="entry name" value="EF_hand_dom"/>
</dbReference>
<dbReference type="GO" id="GO:0004683">
    <property type="term" value="F:calcium/calmodulin-dependent protein kinase activity"/>
    <property type="evidence" value="ECO:0000318"/>
    <property type="project" value="GO_Central"/>
</dbReference>
<dbReference type="eggNOG" id="KOG0032">
    <property type="taxonomic scope" value="Eukaryota"/>
</dbReference>
<evidence type="ECO:0000256" key="5">
    <source>
        <dbReference type="ARBA" id="ARBA00022777"/>
    </source>
</evidence>
<dbReference type="Gene3D" id="1.10.238.10">
    <property type="entry name" value="EF-hand"/>
    <property type="match status" value="2"/>
</dbReference>
<evidence type="ECO:0000259" key="10">
    <source>
        <dbReference type="PROSITE" id="PS50222"/>
    </source>
</evidence>
<dbReference type="AlphaFoldDB" id="A0DX51"/>
<dbReference type="HOGENOM" id="CLU_000288_37_7_1"/>
<dbReference type="OMA" id="QCETADI"/>
<feature type="domain" description="EF-hand" evidence="10">
    <location>
        <begin position="400"/>
        <end position="435"/>
    </location>
</feature>
<dbReference type="GO" id="GO:0005509">
    <property type="term" value="F:calcium ion binding"/>
    <property type="evidence" value="ECO:0007669"/>
    <property type="project" value="InterPro"/>
</dbReference>
<dbReference type="GO" id="GO:0005516">
    <property type="term" value="F:calmodulin binding"/>
    <property type="evidence" value="ECO:0000318"/>
    <property type="project" value="GO_Central"/>
</dbReference>
<keyword evidence="2" id="KW-0723">Serine/threonine-protein kinase</keyword>
<dbReference type="GO" id="GO:0005634">
    <property type="term" value="C:nucleus"/>
    <property type="evidence" value="ECO:0000318"/>
    <property type="project" value="GO_Central"/>
</dbReference>
<dbReference type="GeneID" id="5040800"/>
<protein>
    <recommendedName>
        <fullName evidence="13">Protein kinase domain-containing protein</fullName>
    </recommendedName>
</protein>
<evidence type="ECO:0000259" key="9">
    <source>
        <dbReference type="PROSITE" id="PS50011"/>
    </source>
</evidence>
<evidence type="ECO:0000256" key="2">
    <source>
        <dbReference type="ARBA" id="ARBA00022527"/>
    </source>
</evidence>
<keyword evidence="3" id="KW-0808">Transferase</keyword>
<dbReference type="InterPro" id="IPR000719">
    <property type="entry name" value="Prot_kinase_dom"/>
</dbReference>
<keyword evidence="6" id="KW-0106">Calcium</keyword>
<dbReference type="GO" id="GO:0035556">
    <property type="term" value="P:intracellular signal transduction"/>
    <property type="evidence" value="ECO:0000318"/>
    <property type="project" value="GO_Central"/>
</dbReference>
<evidence type="ECO:0000256" key="6">
    <source>
        <dbReference type="ARBA" id="ARBA00022837"/>
    </source>
</evidence>
<dbReference type="Pfam" id="PF00069">
    <property type="entry name" value="Pkinase"/>
    <property type="match status" value="1"/>
</dbReference>
<dbReference type="PANTHER" id="PTHR24349">
    <property type="entry name" value="SERINE/THREONINE-PROTEIN KINASE"/>
    <property type="match status" value="1"/>
</dbReference>
<dbReference type="EMBL" id="CT868629">
    <property type="protein sequence ID" value="CAK87618.1"/>
    <property type="molecule type" value="Genomic_DNA"/>
</dbReference>
<evidence type="ECO:0000256" key="4">
    <source>
        <dbReference type="ARBA" id="ARBA00022741"/>
    </source>
</evidence>
<dbReference type="InterPro" id="IPR050205">
    <property type="entry name" value="CDPK_Ser/Thr_kinases"/>
</dbReference>
<dbReference type="InParanoid" id="A0DX51"/>
<evidence type="ECO:0000313" key="11">
    <source>
        <dbReference type="EMBL" id="CAK87618.1"/>
    </source>
</evidence>
<evidence type="ECO:0008006" key="13">
    <source>
        <dbReference type="Google" id="ProtNLM"/>
    </source>
</evidence>
<name>A0DX51_PARTE</name>
<keyword evidence="5" id="KW-0418">Kinase</keyword>
<dbReference type="GO" id="GO:0009931">
    <property type="term" value="F:calcium-dependent protein serine/threonine kinase activity"/>
    <property type="evidence" value="ECO:0000318"/>
    <property type="project" value="GO_Central"/>
</dbReference>
<accession>A0DX51</accession>
<dbReference type="GO" id="GO:0005524">
    <property type="term" value="F:ATP binding"/>
    <property type="evidence" value="ECO:0007669"/>
    <property type="project" value="UniProtKB-KW"/>
</dbReference>
<evidence type="ECO:0000256" key="8">
    <source>
        <dbReference type="ARBA" id="ARBA00024334"/>
    </source>
</evidence>
<comment type="cofactor">
    <cofactor evidence="1">
        <name>Mg(2+)</name>
        <dbReference type="ChEBI" id="CHEBI:18420"/>
    </cofactor>
</comment>
<comment type="similarity">
    <text evidence="8">Belongs to the protein kinase superfamily. Ser/Thr protein kinase family. CDPK subfamily.</text>
</comment>
<dbReference type="SUPFAM" id="SSF56112">
    <property type="entry name" value="Protein kinase-like (PK-like)"/>
    <property type="match status" value="1"/>
</dbReference>
<dbReference type="PROSITE" id="PS00018">
    <property type="entry name" value="EF_HAND_1"/>
    <property type="match status" value="1"/>
</dbReference>
<evidence type="ECO:0000313" key="12">
    <source>
        <dbReference type="Proteomes" id="UP000000600"/>
    </source>
</evidence>
<dbReference type="Proteomes" id="UP000000600">
    <property type="component" value="Unassembled WGS sequence"/>
</dbReference>
<dbReference type="InterPro" id="IPR011009">
    <property type="entry name" value="Kinase-like_dom_sf"/>
</dbReference>
<feature type="domain" description="Protein kinase" evidence="9">
    <location>
        <begin position="100"/>
        <end position="358"/>
    </location>
</feature>
<evidence type="ECO:0000256" key="3">
    <source>
        <dbReference type="ARBA" id="ARBA00022679"/>
    </source>
</evidence>
<dbReference type="PROSITE" id="PS50222">
    <property type="entry name" value="EF_HAND_2"/>
    <property type="match status" value="1"/>
</dbReference>
<dbReference type="KEGG" id="ptm:GSPATT00021250001"/>
<evidence type="ECO:0000256" key="7">
    <source>
        <dbReference type="ARBA" id="ARBA00022840"/>
    </source>
</evidence>
<dbReference type="PROSITE" id="PS50011">
    <property type="entry name" value="PROTEIN_KINASE_DOM"/>
    <property type="match status" value="1"/>
</dbReference>
<dbReference type="Gene3D" id="1.10.510.10">
    <property type="entry name" value="Transferase(Phosphotransferase) domain 1"/>
    <property type="match status" value="1"/>
</dbReference>
<proteinExistence type="inferred from homology"/>
<dbReference type="GO" id="GO:0005737">
    <property type="term" value="C:cytoplasm"/>
    <property type="evidence" value="ECO:0000318"/>
    <property type="project" value="GO_Central"/>
</dbReference>
<dbReference type="OrthoDB" id="293992at2759"/>
<dbReference type="SUPFAM" id="SSF47473">
    <property type="entry name" value="EF-hand"/>
    <property type="match status" value="1"/>
</dbReference>
<organism evidence="11 12">
    <name type="scientific">Paramecium tetraurelia</name>
    <dbReference type="NCBI Taxonomy" id="5888"/>
    <lineage>
        <taxon>Eukaryota</taxon>
        <taxon>Sar</taxon>
        <taxon>Alveolata</taxon>
        <taxon>Ciliophora</taxon>
        <taxon>Intramacronucleata</taxon>
        <taxon>Oligohymenophorea</taxon>
        <taxon>Peniculida</taxon>
        <taxon>Parameciidae</taxon>
        <taxon>Paramecium</taxon>
    </lineage>
</organism>
<keyword evidence="7" id="KW-0067">ATP-binding</keyword>
<evidence type="ECO:0000256" key="1">
    <source>
        <dbReference type="ARBA" id="ARBA00001946"/>
    </source>
</evidence>
<sequence>MGVCQTKKMQNQKLVSHNGHSIEEKIKADIFATPDATIRRSNISHQEKKIFGDSNYSTNTEGNMVSSRQRNPISVLKIQNNVSGLLSCTASPVLETMSASKKYTLIGQHSSNYVRISHMFQQISILQSNKTGKLVQMENFQKSNPDNEKYISWLQKVALDHPNILRIVEIFQDRMNYQVVSEHFHGNYLSDLIIGEAKVSKSLVSQIYEQIISVMQYLHSKNLVHGNLTLKSFEYMQGSNGGLVIKLVNVKGIIIKEEDNMEIIKLLPPECLYHQNLFTKERDIWMVGLLGYTLKKGQLPYNLSHNTTQQFLISIIKDHKFNFSKKKDLIFKNFLEATLAKDPEHRVDFETLLKHQFLKIHRIKTTSQQEILFANFLLNKPCCTIQQLLLGYFGQEFNWEEYIAIQKLFSESDTNMDGLLSKQELIKLFSNYKSTEDVENKIDEIFQQLEIDPQEGGIDSTQFMSLALTRSILLTQQNTETCFQIFSYNKQEIQLKGLKRHLQCETADIKSEFSQITDDLNTLNWQQFESIMRLLIE</sequence>
<dbReference type="RefSeq" id="XP_001455015.1">
    <property type="nucleotide sequence ID" value="XM_001454978.1"/>
</dbReference>
<gene>
    <name evidence="11" type="ORF">GSPATT00021250001</name>
</gene>
<dbReference type="InterPro" id="IPR018247">
    <property type="entry name" value="EF_Hand_1_Ca_BS"/>
</dbReference>
<reference evidence="11 12" key="1">
    <citation type="journal article" date="2006" name="Nature">
        <title>Global trends of whole-genome duplications revealed by the ciliate Paramecium tetraurelia.</title>
        <authorList>
            <consortium name="Genoscope"/>
            <person name="Aury J.-M."/>
            <person name="Jaillon O."/>
            <person name="Duret L."/>
            <person name="Noel B."/>
            <person name="Jubin C."/>
            <person name="Porcel B.M."/>
            <person name="Segurens B."/>
            <person name="Daubin V."/>
            <person name="Anthouard V."/>
            <person name="Aiach N."/>
            <person name="Arnaiz O."/>
            <person name="Billaut A."/>
            <person name="Beisson J."/>
            <person name="Blanc I."/>
            <person name="Bouhouche K."/>
            <person name="Camara F."/>
            <person name="Duharcourt S."/>
            <person name="Guigo R."/>
            <person name="Gogendeau D."/>
            <person name="Katinka M."/>
            <person name="Keller A.-M."/>
            <person name="Kissmehl R."/>
            <person name="Klotz C."/>
            <person name="Koll F."/>
            <person name="Le Moue A."/>
            <person name="Lepere C."/>
            <person name="Malinsky S."/>
            <person name="Nowacki M."/>
            <person name="Nowak J.K."/>
            <person name="Plattner H."/>
            <person name="Poulain J."/>
            <person name="Ruiz F."/>
            <person name="Serrano V."/>
            <person name="Zagulski M."/>
            <person name="Dessen P."/>
            <person name="Betermier M."/>
            <person name="Weissenbach J."/>
            <person name="Scarpelli C."/>
            <person name="Schachter V."/>
            <person name="Sperling L."/>
            <person name="Meyer E."/>
            <person name="Cohen J."/>
            <person name="Wincker P."/>
        </authorList>
    </citation>
    <scope>NUCLEOTIDE SEQUENCE [LARGE SCALE GENOMIC DNA]</scope>
    <source>
        <strain evidence="11 12">Stock d4-2</strain>
    </source>
</reference>
<dbReference type="InterPro" id="IPR011992">
    <property type="entry name" value="EF-hand-dom_pair"/>
</dbReference>
<keyword evidence="12" id="KW-1185">Reference proteome</keyword>